<dbReference type="InterPro" id="IPR003593">
    <property type="entry name" value="AAA+_ATPase"/>
</dbReference>
<name>A0A4P6KBQ6_9MICO</name>
<dbReference type="Pfam" id="PF00005">
    <property type="entry name" value="ABC_tran"/>
    <property type="match status" value="1"/>
</dbReference>
<dbReference type="Gene3D" id="3.40.50.300">
    <property type="entry name" value="P-loop containing nucleotide triphosphate hydrolases"/>
    <property type="match status" value="1"/>
</dbReference>
<dbReference type="InterPro" id="IPR027417">
    <property type="entry name" value="P-loop_NTPase"/>
</dbReference>
<dbReference type="EMBL" id="CP035806">
    <property type="protein sequence ID" value="QBE47533.1"/>
    <property type="molecule type" value="Genomic_DNA"/>
</dbReference>
<keyword evidence="3" id="KW-0547">Nucleotide-binding</keyword>
<evidence type="ECO:0000313" key="7">
    <source>
        <dbReference type="Proteomes" id="UP000289260"/>
    </source>
</evidence>
<dbReference type="Proteomes" id="UP000289260">
    <property type="component" value="Chromosome"/>
</dbReference>
<dbReference type="AlphaFoldDB" id="A0A4P6KBQ6"/>
<accession>A0A4P6KBQ6</accession>
<evidence type="ECO:0000256" key="4">
    <source>
        <dbReference type="ARBA" id="ARBA00022840"/>
    </source>
</evidence>
<proteinExistence type="inferred from homology"/>
<sequence length="282" mass="30598">MAKPVVEADPIVRVSDLSLSYPAHAGGREFEAVEGVSFDLARGGVMALLGESGSGKSTLARFLAGRGSDAGDRSARIRLTGGAASVMDVSLRRLGRRAGARLTAYVGHLGQDAGATLTPELNVGDLLLEPIVERSKHFDREALGERIAEMMDIVALPLAKLQEYPYELSKGQRQRVAVMRALMLDPALLIADEPTLGVDANNRPKIVDLLRWYRERTAATMLLISHDIGMLEALVENVLVMQHGRTVGHGDINEIFRHADHGYVQLLAQALRATAYDEIAEE</sequence>
<dbReference type="KEGG" id="ltr:EVS81_00705"/>
<keyword evidence="7" id="KW-1185">Reference proteome</keyword>
<dbReference type="InterPro" id="IPR003439">
    <property type="entry name" value="ABC_transporter-like_ATP-bd"/>
</dbReference>
<dbReference type="PROSITE" id="PS50893">
    <property type="entry name" value="ABC_TRANSPORTER_2"/>
    <property type="match status" value="1"/>
</dbReference>
<reference evidence="6 7" key="1">
    <citation type="submission" date="2019-02" db="EMBL/GenBank/DDBJ databases">
        <authorList>
            <person name="Sun L."/>
            <person name="Pan D."/>
            <person name="Wu X."/>
        </authorList>
    </citation>
    <scope>NUCLEOTIDE SEQUENCE [LARGE SCALE GENOMIC DNA]</scope>
    <source>
        <strain evidence="6 7">JW-1</strain>
    </source>
</reference>
<keyword evidence="2" id="KW-0813">Transport</keyword>
<keyword evidence="4 6" id="KW-0067">ATP-binding</keyword>
<evidence type="ECO:0000256" key="2">
    <source>
        <dbReference type="ARBA" id="ARBA00022448"/>
    </source>
</evidence>
<dbReference type="PANTHER" id="PTHR43776:SF7">
    <property type="entry name" value="D,D-DIPEPTIDE TRANSPORT ATP-BINDING PROTEIN DDPF-RELATED"/>
    <property type="match status" value="1"/>
</dbReference>
<dbReference type="GO" id="GO:0005524">
    <property type="term" value="F:ATP binding"/>
    <property type="evidence" value="ECO:0007669"/>
    <property type="project" value="UniProtKB-KW"/>
</dbReference>
<feature type="domain" description="ABC transporter" evidence="5">
    <location>
        <begin position="12"/>
        <end position="268"/>
    </location>
</feature>
<gene>
    <name evidence="6" type="ORF">EVS81_00705</name>
</gene>
<dbReference type="SMART" id="SM00382">
    <property type="entry name" value="AAA"/>
    <property type="match status" value="1"/>
</dbReference>
<dbReference type="RefSeq" id="WP_130108691.1">
    <property type="nucleotide sequence ID" value="NZ_CP035806.1"/>
</dbReference>
<dbReference type="InterPro" id="IPR050319">
    <property type="entry name" value="ABC_transp_ATP-bind"/>
</dbReference>
<dbReference type="PANTHER" id="PTHR43776">
    <property type="entry name" value="TRANSPORT ATP-BINDING PROTEIN"/>
    <property type="match status" value="1"/>
</dbReference>
<organism evidence="6 7">
    <name type="scientific">Leucobacter triazinivorans</name>
    <dbReference type="NCBI Taxonomy" id="1784719"/>
    <lineage>
        <taxon>Bacteria</taxon>
        <taxon>Bacillati</taxon>
        <taxon>Actinomycetota</taxon>
        <taxon>Actinomycetes</taxon>
        <taxon>Micrococcales</taxon>
        <taxon>Microbacteriaceae</taxon>
        <taxon>Leucobacter</taxon>
    </lineage>
</organism>
<protein>
    <submittedName>
        <fullName evidence="6">ATP-binding cassette domain-containing protein</fullName>
    </submittedName>
</protein>
<evidence type="ECO:0000313" key="6">
    <source>
        <dbReference type="EMBL" id="QBE47533.1"/>
    </source>
</evidence>
<evidence type="ECO:0000259" key="5">
    <source>
        <dbReference type="PROSITE" id="PS50893"/>
    </source>
</evidence>
<comment type="similarity">
    <text evidence="1">Belongs to the ABC transporter superfamily.</text>
</comment>
<evidence type="ECO:0000256" key="1">
    <source>
        <dbReference type="ARBA" id="ARBA00005417"/>
    </source>
</evidence>
<dbReference type="GO" id="GO:0055085">
    <property type="term" value="P:transmembrane transport"/>
    <property type="evidence" value="ECO:0007669"/>
    <property type="project" value="UniProtKB-ARBA"/>
</dbReference>
<evidence type="ECO:0000256" key="3">
    <source>
        <dbReference type="ARBA" id="ARBA00022741"/>
    </source>
</evidence>
<dbReference type="SUPFAM" id="SSF52540">
    <property type="entry name" value="P-loop containing nucleoside triphosphate hydrolases"/>
    <property type="match status" value="1"/>
</dbReference>
<dbReference type="OrthoDB" id="5113678at2"/>
<dbReference type="GO" id="GO:0016887">
    <property type="term" value="F:ATP hydrolysis activity"/>
    <property type="evidence" value="ECO:0007669"/>
    <property type="project" value="InterPro"/>
</dbReference>